<keyword evidence="4 7" id="KW-0378">Hydrolase</keyword>
<evidence type="ECO:0000256" key="2">
    <source>
        <dbReference type="ARBA" id="ARBA00009121"/>
    </source>
</evidence>
<dbReference type="PROSITE" id="PS51910">
    <property type="entry name" value="GH18_2"/>
    <property type="match status" value="1"/>
</dbReference>
<dbReference type="Pfam" id="PF00041">
    <property type="entry name" value="fn3"/>
    <property type="match status" value="1"/>
</dbReference>
<dbReference type="RefSeq" id="WP_377495563.1">
    <property type="nucleotide sequence ID" value="NZ_JBHMDO010000024.1"/>
</dbReference>
<evidence type="ECO:0000256" key="3">
    <source>
        <dbReference type="ARBA" id="ARBA00012729"/>
    </source>
</evidence>
<dbReference type="SUPFAM" id="SSF51445">
    <property type="entry name" value="(Trans)glycosidases"/>
    <property type="match status" value="1"/>
</dbReference>
<evidence type="ECO:0000259" key="11">
    <source>
        <dbReference type="PROSITE" id="PS51910"/>
    </source>
</evidence>
<proteinExistence type="inferred from homology"/>
<comment type="similarity">
    <text evidence="2">Belongs to the glycosyl hydrolase 18 family. Chitinase class II subfamily.</text>
</comment>
<evidence type="ECO:0000256" key="4">
    <source>
        <dbReference type="ARBA" id="ARBA00022801"/>
    </source>
</evidence>
<dbReference type="InterPro" id="IPR036116">
    <property type="entry name" value="FN3_sf"/>
</dbReference>
<evidence type="ECO:0000313" key="12">
    <source>
        <dbReference type="EMBL" id="MFB9327359.1"/>
    </source>
</evidence>
<evidence type="ECO:0000256" key="1">
    <source>
        <dbReference type="ARBA" id="ARBA00000822"/>
    </source>
</evidence>
<reference evidence="12 13" key="1">
    <citation type="submission" date="2024-09" db="EMBL/GenBank/DDBJ databases">
        <authorList>
            <person name="Sun Q."/>
            <person name="Mori K."/>
        </authorList>
    </citation>
    <scope>NUCLEOTIDE SEQUENCE [LARGE SCALE GENOMIC DNA]</scope>
    <source>
        <strain evidence="12 13">TISTR 2452</strain>
    </source>
</reference>
<dbReference type="EC" id="3.2.1.14" evidence="3"/>
<evidence type="ECO:0000313" key="13">
    <source>
        <dbReference type="Proteomes" id="UP001589747"/>
    </source>
</evidence>
<dbReference type="Gene3D" id="2.60.40.10">
    <property type="entry name" value="Immunoglobulins"/>
    <property type="match status" value="1"/>
</dbReference>
<feature type="region of interest" description="Disordered" evidence="8">
    <location>
        <begin position="131"/>
        <end position="151"/>
    </location>
</feature>
<dbReference type="InterPro" id="IPR050314">
    <property type="entry name" value="Glycosyl_Hydrlase_18"/>
</dbReference>
<dbReference type="Pfam" id="PF00704">
    <property type="entry name" value="Glyco_hydro_18"/>
    <property type="match status" value="1"/>
</dbReference>
<dbReference type="EMBL" id="JBHMDO010000024">
    <property type="protein sequence ID" value="MFB9327359.1"/>
    <property type="molecule type" value="Genomic_DNA"/>
</dbReference>
<evidence type="ECO:0000256" key="5">
    <source>
        <dbReference type="ARBA" id="ARBA00023024"/>
    </source>
</evidence>
<dbReference type="Proteomes" id="UP001589747">
    <property type="component" value="Unassembled WGS sequence"/>
</dbReference>
<dbReference type="GO" id="GO:0016787">
    <property type="term" value="F:hydrolase activity"/>
    <property type="evidence" value="ECO:0007669"/>
    <property type="project" value="UniProtKB-KW"/>
</dbReference>
<dbReference type="SUPFAM" id="SSF54556">
    <property type="entry name" value="Chitinase insertion domain"/>
    <property type="match status" value="1"/>
</dbReference>
<dbReference type="Gene3D" id="3.10.50.10">
    <property type="match status" value="1"/>
</dbReference>
<dbReference type="InterPro" id="IPR029070">
    <property type="entry name" value="Chitinase_insertion_sf"/>
</dbReference>
<dbReference type="InterPro" id="IPR003961">
    <property type="entry name" value="FN3_dom"/>
</dbReference>
<evidence type="ECO:0000256" key="6">
    <source>
        <dbReference type="ARBA" id="ARBA00023295"/>
    </source>
</evidence>
<keyword evidence="13" id="KW-1185">Reference proteome</keyword>
<dbReference type="InterPro" id="IPR001579">
    <property type="entry name" value="Glyco_hydro_18_chit_AS"/>
</dbReference>
<accession>A0ABV5KQ53</accession>
<dbReference type="InterPro" id="IPR001223">
    <property type="entry name" value="Glyco_hydro18_cat"/>
</dbReference>
<organism evidence="12 13">
    <name type="scientific">Paenibacillus aurantiacus</name>
    <dbReference type="NCBI Taxonomy" id="1936118"/>
    <lineage>
        <taxon>Bacteria</taxon>
        <taxon>Bacillati</taxon>
        <taxon>Bacillota</taxon>
        <taxon>Bacilli</taxon>
        <taxon>Bacillales</taxon>
        <taxon>Paenibacillaceae</taxon>
        <taxon>Paenibacillus</taxon>
    </lineage>
</organism>
<dbReference type="PANTHER" id="PTHR11177">
    <property type="entry name" value="CHITINASE"/>
    <property type="match status" value="1"/>
</dbReference>
<name>A0ABV5KQ53_9BACL</name>
<evidence type="ECO:0000259" key="10">
    <source>
        <dbReference type="PROSITE" id="PS50853"/>
    </source>
</evidence>
<dbReference type="InterPro" id="IPR011583">
    <property type="entry name" value="Chitinase_II/V-like_cat"/>
</dbReference>
<dbReference type="CDD" id="cd00063">
    <property type="entry name" value="FN3"/>
    <property type="match status" value="1"/>
</dbReference>
<dbReference type="SMART" id="SM00636">
    <property type="entry name" value="Glyco_18"/>
    <property type="match status" value="1"/>
</dbReference>
<keyword evidence="9" id="KW-0732">Signal</keyword>
<dbReference type="PANTHER" id="PTHR11177:SF317">
    <property type="entry name" value="CHITINASE 12-RELATED"/>
    <property type="match status" value="1"/>
</dbReference>
<dbReference type="SUPFAM" id="SSF49265">
    <property type="entry name" value="Fibronectin type III"/>
    <property type="match status" value="1"/>
</dbReference>
<comment type="caution">
    <text evidence="12">The sequence shown here is derived from an EMBL/GenBank/DDBJ whole genome shotgun (WGS) entry which is preliminary data.</text>
</comment>
<feature type="domain" description="GH18" evidence="11">
    <location>
        <begin position="196"/>
        <end position="559"/>
    </location>
</feature>
<dbReference type="CDD" id="cd06548">
    <property type="entry name" value="GH18_chitinase"/>
    <property type="match status" value="1"/>
</dbReference>
<dbReference type="Gene3D" id="3.20.20.80">
    <property type="entry name" value="Glycosidases"/>
    <property type="match status" value="1"/>
</dbReference>
<dbReference type="InterPro" id="IPR017853">
    <property type="entry name" value="GH"/>
</dbReference>
<sequence length="559" mass="59590">MSSQPQITPTRRYARLLSLLLLSFLFTINASPSVFAAAKDRQAPTAPTSLTALNVTSSALQLSWKPSTDNVGVAKYLVYRGTSQIGSVTTTAFPVNNLLAGTQYAFTVKAADAAGNVSAASTPLTVRTTASAPTTLTTATTTTPTTTTATASATTSTATAIAPAATTSTATSTATATAPATTTASSATTTAIVSGKRVIGYYTGWSTYNGLQVASIDGSKLTHINYAFANVGTDLKVTMSDPYADIQKRFPNDLATDRFYGNFNQLLKLKQKYPQLKTLISIGGWGGSAQFSNAALNETNREIFAASAVQFMVDYGFNGIDIDWEYPVAGGAAGNINRPEDKTNFTLLMQKLREKLNAQSVKDGKTYLLTFASAAGSSYLNNVEIAKLAAVSDYINVMSYDIHGTWETMTGFNAPLYRDPASKFTWETSVSDAISLYQKAGVPSDRIVMGIPFYGTKYTNVTNAGNGLYQTFSGGGSITYAELKASYIGLNGYTRYFNTDSKVPYLWNGSTFISYDDAESIGHKASYIKNQNLAGAMIWSLGYDTSGGELLASLYQSLQ</sequence>
<keyword evidence="6 7" id="KW-0326">Glycosidase</keyword>
<evidence type="ECO:0000256" key="7">
    <source>
        <dbReference type="RuleBase" id="RU000489"/>
    </source>
</evidence>
<gene>
    <name evidence="12" type="ORF">ACFFSY_15635</name>
</gene>
<comment type="catalytic activity">
    <reaction evidence="1">
        <text>Random endo-hydrolysis of N-acetyl-beta-D-glucosaminide (1-&gt;4)-beta-linkages in chitin and chitodextrins.</text>
        <dbReference type="EC" id="3.2.1.14"/>
    </reaction>
</comment>
<dbReference type="PROSITE" id="PS50853">
    <property type="entry name" value="FN3"/>
    <property type="match status" value="1"/>
</dbReference>
<keyword evidence="5" id="KW-0146">Chitin degradation</keyword>
<feature type="domain" description="Fibronectin type-III" evidence="10">
    <location>
        <begin position="46"/>
        <end position="132"/>
    </location>
</feature>
<evidence type="ECO:0000256" key="8">
    <source>
        <dbReference type="SAM" id="MobiDB-lite"/>
    </source>
</evidence>
<keyword evidence="5" id="KW-0119">Carbohydrate metabolism</keyword>
<evidence type="ECO:0000256" key="9">
    <source>
        <dbReference type="SAM" id="SignalP"/>
    </source>
</evidence>
<feature type="chain" id="PRO_5046555092" description="chitinase" evidence="9">
    <location>
        <begin position="37"/>
        <end position="559"/>
    </location>
</feature>
<feature type="signal peptide" evidence="9">
    <location>
        <begin position="1"/>
        <end position="36"/>
    </location>
</feature>
<dbReference type="InterPro" id="IPR013783">
    <property type="entry name" value="Ig-like_fold"/>
</dbReference>
<dbReference type="PROSITE" id="PS01095">
    <property type="entry name" value="GH18_1"/>
    <property type="match status" value="1"/>
</dbReference>
<protein>
    <recommendedName>
        <fullName evidence="3">chitinase</fullName>
        <ecNumber evidence="3">3.2.1.14</ecNumber>
    </recommendedName>
</protein>
<keyword evidence="5" id="KW-0624">Polysaccharide degradation</keyword>
<dbReference type="SMART" id="SM00060">
    <property type="entry name" value="FN3"/>
    <property type="match status" value="1"/>
</dbReference>